<reference evidence="1 2" key="1">
    <citation type="submission" date="2020-01" db="EMBL/GenBank/DDBJ databases">
        <title>Ponticoccus aerotolerans gen. nov., sp. nov., an anaerobic bacterium and proposal of Ponticoccusceae fam. nov., Ponticoccusles ord. nov. and Ponticoccuse classis nov. in the phylum Kiritimatiellaeota.</title>
        <authorList>
            <person name="Zhou L.Y."/>
            <person name="Du Z.J."/>
        </authorList>
    </citation>
    <scope>NUCLEOTIDE SEQUENCE [LARGE SCALE GENOMIC DNA]</scope>
    <source>
        <strain evidence="1 2">S-5007</strain>
    </source>
</reference>
<evidence type="ECO:0008006" key="3">
    <source>
        <dbReference type="Google" id="ProtNLM"/>
    </source>
</evidence>
<dbReference type="Proteomes" id="UP000464954">
    <property type="component" value="Chromosome"/>
</dbReference>
<gene>
    <name evidence="1" type="ORF">GT409_06570</name>
</gene>
<dbReference type="RefSeq" id="WP_160628142.1">
    <property type="nucleotide sequence ID" value="NZ_CP047593.1"/>
</dbReference>
<evidence type="ECO:0000313" key="1">
    <source>
        <dbReference type="EMBL" id="QHI69124.1"/>
    </source>
</evidence>
<protein>
    <recommendedName>
        <fullName evidence="3">Beta-galactosidase trimerisation domain-containing protein</fullName>
    </recommendedName>
</protein>
<dbReference type="AlphaFoldDB" id="A0A6P1M997"/>
<evidence type="ECO:0000313" key="2">
    <source>
        <dbReference type="Proteomes" id="UP000464954"/>
    </source>
</evidence>
<dbReference type="EMBL" id="CP047593">
    <property type="protein sequence ID" value="QHI69124.1"/>
    <property type="molecule type" value="Genomic_DNA"/>
</dbReference>
<sequence>MNKTTPFKIILRYGLDPYNGLEENLKQLETFIQESTINEVMFLLMPEERSSGHPTEELSKPWIDAIRQAQVMFARYGVETSINPWTTTYHCSRGRHLHDGQNFRLMVGETGADNGMTACPLCENWQQYLCDYFTYLAREIDPVALWVEDDWRLHNHGGEMGYGGCFCDHCLDRFAKMVGEESVTREQVVAAVTAPGEPHPWREKWLELAWAALSEPAQKLTDALKAARPDMRIGLMSSIPDVQSIEKRDWNGLMDIFTEDDENVLIRPHMPPYTEEPPITTVPSYSRQTIAELDRDADIYPELENSPRCGPYSGSHNYSIWEMTNAILYGSRGITINHFDNMGMNTYYDRGFGKALGEQRNMFDALLGLKLDDRKARGVKVLFSPDIAEHKWTGAGASGGGAKMYTGEDLSKFQTGGGSLNDLQANSTEWSKVFYILGISHSFTRDIKGKDGDIFAVSDQTLRSYSDEEIKTLLSQNIILDLPSVEVLVQRGFGDLIGVTNVSRIKLDDSAYSLEEVEESFFGKLAGGVAPRMCAQRCADPIGVFEPAGNAEVLSTIKGAEFEIKFPGAQLFTNELGGTVFSTCYPLGTAQFYMAYFNRVRQEFWTQLLFKMSGQGQTIACGHPFHVHAHDIKDGISVACTNVIYDTSKNVVIKLPAAEIDGKSFQTLEKATWVDVQPQVEIEDDIATLTFDIQVPTLKSAFIVIR</sequence>
<dbReference type="KEGG" id="taer:GT409_06570"/>
<name>A0A6P1M997_9BACT</name>
<organism evidence="1 2">
    <name type="scientific">Tichowtungia aerotolerans</name>
    <dbReference type="NCBI Taxonomy" id="2697043"/>
    <lineage>
        <taxon>Bacteria</taxon>
        <taxon>Pseudomonadati</taxon>
        <taxon>Kiritimatiellota</taxon>
        <taxon>Tichowtungiia</taxon>
        <taxon>Tichowtungiales</taxon>
        <taxon>Tichowtungiaceae</taxon>
        <taxon>Tichowtungia</taxon>
    </lineage>
</organism>
<keyword evidence="2" id="KW-1185">Reference proteome</keyword>
<proteinExistence type="predicted"/>
<accession>A0A6P1M997</accession>